<evidence type="ECO:0000256" key="1">
    <source>
        <dbReference type="SAM" id="MobiDB-lite"/>
    </source>
</evidence>
<name>A0A221T3B4_9DEIO</name>
<feature type="compositionally biased region" description="Polar residues" evidence="1">
    <location>
        <begin position="61"/>
        <end position="73"/>
    </location>
</feature>
<reference evidence="2 3" key="1">
    <citation type="submission" date="2017-05" db="EMBL/GenBank/DDBJ databases">
        <title>The complete genome sequence of Deinococcus ficus isolated from the rhizosphere of the Ficus religiosa L. in Taiwan.</title>
        <authorList>
            <person name="Wu K.-M."/>
            <person name="Liao T.-L."/>
            <person name="Liu Y.-M."/>
            <person name="Young C.-C."/>
            <person name="Tsai S.-F."/>
        </authorList>
    </citation>
    <scope>NUCLEOTIDE SEQUENCE [LARGE SCALE GENOMIC DNA]</scope>
    <source>
        <strain evidence="2 3">CC-FR2-10</strain>
        <plasmid evidence="3">pdfi3</plasmid>
    </source>
</reference>
<sequence>MYPTPYPTGMTLGESLHYIDPDTHTEHPATLIGPADAKGHLHLNVHYPGKLEARRAPLSKQLTGGTCHPQTYSHPPITPKPPSFIKQVQKFMKEQS</sequence>
<dbReference type="RefSeq" id="WP_027462824.1">
    <property type="nucleotide sequence ID" value="NZ_CP021084.1"/>
</dbReference>
<proteinExistence type="predicted"/>
<dbReference type="AlphaFoldDB" id="A0A221T3B4"/>
<evidence type="ECO:0000313" key="3">
    <source>
        <dbReference type="Proteomes" id="UP000259030"/>
    </source>
</evidence>
<dbReference type="EMBL" id="CP021084">
    <property type="protein sequence ID" value="ASN83389.1"/>
    <property type="molecule type" value="Genomic_DNA"/>
</dbReference>
<dbReference type="Proteomes" id="UP000259030">
    <property type="component" value="Plasmid pDFI3"/>
</dbReference>
<keyword evidence="2" id="KW-0614">Plasmid</keyword>
<geneLocation type="plasmid" evidence="3">
    <name>pdfi3</name>
</geneLocation>
<gene>
    <name evidence="2" type="ORF">DFI_19520</name>
</gene>
<organism evidence="2 3">
    <name type="scientific">Deinococcus ficus</name>
    <dbReference type="NCBI Taxonomy" id="317577"/>
    <lineage>
        <taxon>Bacteria</taxon>
        <taxon>Thermotogati</taxon>
        <taxon>Deinococcota</taxon>
        <taxon>Deinococci</taxon>
        <taxon>Deinococcales</taxon>
        <taxon>Deinococcaceae</taxon>
        <taxon>Deinococcus</taxon>
    </lineage>
</organism>
<protein>
    <submittedName>
        <fullName evidence="2">Uncharacterized protein</fullName>
    </submittedName>
</protein>
<accession>A0A221T3B4</accession>
<feature type="region of interest" description="Disordered" evidence="1">
    <location>
        <begin position="61"/>
        <end position="82"/>
    </location>
</feature>
<evidence type="ECO:0000313" key="2">
    <source>
        <dbReference type="EMBL" id="ASN83389.1"/>
    </source>
</evidence>
<dbReference type="KEGG" id="dfc:DFI_19520"/>
<keyword evidence="3" id="KW-1185">Reference proteome</keyword>